<reference evidence="1" key="1">
    <citation type="submission" date="2021-01" db="EMBL/GenBank/DDBJ databases">
        <title>Phytophthora aleatoria, a newly-described species from Pinus radiata is distinct from Phytophthora cactorum isolates based on comparative genomics.</title>
        <authorList>
            <person name="Mcdougal R."/>
            <person name="Panda P."/>
            <person name="Williams N."/>
            <person name="Studholme D.J."/>
        </authorList>
    </citation>
    <scope>NUCLEOTIDE SEQUENCE</scope>
    <source>
        <strain evidence="1">NZFS 3830</strain>
    </source>
</reference>
<comment type="caution">
    <text evidence="1">The sequence shown here is derived from an EMBL/GenBank/DDBJ whole genome shotgun (WGS) entry which is preliminary data.</text>
</comment>
<dbReference type="OrthoDB" id="88531at2759"/>
<dbReference type="AlphaFoldDB" id="A0A8T1TLN2"/>
<gene>
    <name evidence="1" type="ORF">JG687_00018873</name>
</gene>
<accession>A0A8T1TLN2</accession>
<dbReference type="EMBL" id="JAENGZ010002822">
    <property type="protein sequence ID" value="KAG6942765.1"/>
    <property type="molecule type" value="Genomic_DNA"/>
</dbReference>
<proteinExistence type="predicted"/>
<evidence type="ECO:0000313" key="2">
    <source>
        <dbReference type="Proteomes" id="UP000688947"/>
    </source>
</evidence>
<sequence length="139" mass="16115">MPFTAPGAKSCFERVLSRVLPDPTPGDVVIRVTIESLRAFFDYEDPNHPSRFQARSVRDTHQGTLGKLPRRRSQARSWVRALGAIPLDTRWCRQEGFAREASDPNHDRTLLKSKATLWRLLLSQRNNRADRLRNMYQDQ</sequence>
<dbReference type="Proteomes" id="UP000688947">
    <property type="component" value="Unassembled WGS sequence"/>
</dbReference>
<name>A0A8T1TLN2_9STRA</name>
<evidence type="ECO:0000313" key="1">
    <source>
        <dbReference type="EMBL" id="KAG6942765.1"/>
    </source>
</evidence>
<organism evidence="1 2">
    <name type="scientific">Phytophthora cactorum</name>
    <dbReference type="NCBI Taxonomy" id="29920"/>
    <lineage>
        <taxon>Eukaryota</taxon>
        <taxon>Sar</taxon>
        <taxon>Stramenopiles</taxon>
        <taxon>Oomycota</taxon>
        <taxon>Peronosporomycetes</taxon>
        <taxon>Peronosporales</taxon>
        <taxon>Peronosporaceae</taxon>
        <taxon>Phytophthora</taxon>
    </lineage>
</organism>
<protein>
    <submittedName>
        <fullName evidence="1">Uncharacterized protein</fullName>
    </submittedName>
</protein>
<dbReference type="VEuPathDB" id="FungiDB:PC110_g23437"/>